<evidence type="ECO:0000313" key="3">
    <source>
        <dbReference type="Proteomes" id="UP000626109"/>
    </source>
</evidence>
<accession>A0A813IH98</accession>
<organism evidence="2 3">
    <name type="scientific">Polarella glacialis</name>
    <name type="common">Dinoflagellate</name>
    <dbReference type="NCBI Taxonomy" id="89957"/>
    <lineage>
        <taxon>Eukaryota</taxon>
        <taxon>Sar</taxon>
        <taxon>Alveolata</taxon>
        <taxon>Dinophyceae</taxon>
        <taxon>Suessiales</taxon>
        <taxon>Suessiaceae</taxon>
        <taxon>Polarella</taxon>
    </lineage>
</organism>
<proteinExistence type="predicted"/>
<protein>
    <submittedName>
        <fullName evidence="2">Uncharacterized protein</fullName>
    </submittedName>
</protein>
<gene>
    <name evidence="2" type="ORF">PGLA2088_LOCUS8102</name>
</gene>
<feature type="transmembrane region" description="Helical" evidence="1">
    <location>
        <begin position="20"/>
        <end position="45"/>
    </location>
</feature>
<dbReference type="Proteomes" id="UP000626109">
    <property type="component" value="Unassembled WGS sequence"/>
</dbReference>
<dbReference type="EMBL" id="CAJNNW010008633">
    <property type="protein sequence ID" value="CAE8650231.1"/>
    <property type="molecule type" value="Genomic_DNA"/>
</dbReference>
<keyword evidence="1" id="KW-0812">Transmembrane</keyword>
<keyword evidence="1" id="KW-1133">Transmembrane helix</keyword>
<feature type="non-terminal residue" evidence="2">
    <location>
        <position position="1"/>
    </location>
</feature>
<dbReference type="AlphaFoldDB" id="A0A813IH98"/>
<evidence type="ECO:0000256" key="1">
    <source>
        <dbReference type="SAM" id="Phobius"/>
    </source>
</evidence>
<evidence type="ECO:0000313" key="2">
    <source>
        <dbReference type="EMBL" id="CAE8650231.1"/>
    </source>
</evidence>
<name>A0A813IH98_POLGL</name>
<sequence>GLTLAHLLETAKGGWVLCGGISYVSAAVFCLPVGSAANIIVSLLTPPPRHKVLAKIDSLRDFKITG</sequence>
<reference evidence="2" key="1">
    <citation type="submission" date="2021-02" db="EMBL/GenBank/DDBJ databases">
        <authorList>
            <person name="Dougan E. K."/>
            <person name="Rhodes N."/>
            <person name="Thang M."/>
            <person name="Chan C."/>
        </authorList>
    </citation>
    <scope>NUCLEOTIDE SEQUENCE</scope>
</reference>
<keyword evidence="1" id="KW-0472">Membrane</keyword>
<comment type="caution">
    <text evidence="2">The sequence shown here is derived from an EMBL/GenBank/DDBJ whole genome shotgun (WGS) entry which is preliminary data.</text>
</comment>